<dbReference type="EMBL" id="DVIQ01000066">
    <property type="protein sequence ID" value="HIS32022.1"/>
    <property type="molecule type" value="Genomic_DNA"/>
</dbReference>
<keyword evidence="1" id="KW-0812">Transmembrane</keyword>
<evidence type="ECO:0000313" key="3">
    <source>
        <dbReference type="Proteomes" id="UP000823935"/>
    </source>
</evidence>
<dbReference type="Gene3D" id="1.10.1760.20">
    <property type="match status" value="1"/>
</dbReference>
<feature type="transmembrane region" description="Helical" evidence="1">
    <location>
        <begin position="201"/>
        <end position="219"/>
    </location>
</feature>
<reference evidence="2" key="2">
    <citation type="journal article" date="2021" name="PeerJ">
        <title>Extensive microbial diversity within the chicken gut microbiome revealed by metagenomics and culture.</title>
        <authorList>
            <person name="Gilroy R."/>
            <person name="Ravi A."/>
            <person name="Getino M."/>
            <person name="Pursley I."/>
            <person name="Horton D.L."/>
            <person name="Alikhan N.F."/>
            <person name="Baker D."/>
            <person name="Gharbi K."/>
            <person name="Hall N."/>
            <person name="Watson M."/>
            <person name="Adriaenssens E.M."/>
            <person name="Foster-Nyarko E."/>
            <person name="Jarju S."/>
            <person name="Secka A."/>
            <person name="Antonio M."/>
            <person name="Oren A."/>
            <person name="Chaudhuri R.R."/>
            <person name="La Ragione R."/>
            <person name="Hildebrand F."/>
            <person name="Pallen M.J."/>
        </authorList>
    </citation>
    <scope>NUCLEOTIDE SEQUENCE</scope>
    <source>
        <strain evidence="2">CHK190-19873</strain>
    </source>
</reference>
<proteinExistence type="predicted"/>
<feature type="transmembrane region" description="Helical" evidence="1">
    <location>
        <begin position="154"/>
        <end position="171"/>
    </location>
</feature>
<protein>
    <submittedName>
        <fullName evidence="2">ECF transporter S component</fullName>
    </submittedName>
</protein>
<name>A0A9D1ETL1_9FIRM</name>
<dbReference type="Proteomes" id="UP000823935">
    <property type="component" value="Unassembled WGS sequence"/>
</dbReference>
<evidence type="ECO:0000313" key="2">
    <source>
        <dbReference type="EMBL" id="HIS32022.1"/>
    </source>
</evidence>
<gene>
    <name evidence="2" type="ORF">IAB44_10825</name>
</gene>
<evidence type="ECO:0000256" key="1">
    <source>
        <dbReference type="SAM" id="Phobius"/>
    </source>
</evidence>
<feature type="transmembrane region" description="Helical" evidence="1">
    <location>
        <begin position="42"/>
        <end position="61"/>
    </location>
</feature>
<feature type="transmembrane region" description="Helical" evidence="1">
    <location>
        <begin position="111"/>
        <end position="134"/>
    </location>
</feature>
<reference evidence="2" key="1">
    <citation type="submission" date="2020-10" db="EMBL/GenBank/DDBJ databases">
        <authorList>
            <person name="Gilroy R."/>
        </authorList>
    </citation>
    <scope>NUCLEOTIDE SEQUENCE</scope>
    <source>
        <strain evidence="2">CHK190-19873</strain>
    </source>
</reference>
<feature type="transmembrane region" description="Helical" evidence="1">
    <location>
        <begin position="81"/>
        <end position="99"/>
    </location>
</feature>
<dbReference type="AlphaFoldDB" id="A0A9D1ETL1"/>
<comment type="caution">
    <text evidence="2">The sequence shown here is derived from an EMBL/GenBank/DDBJ whole genome shotgun (WGS) entry which is preliminary data.</text>
</comment>
<organism evidence="2 3">
    <name type="scientific">Candidatus Limivivens intestinipullorum</name>
    <dbReference type="NCBI Taxonomy" id="2840858"/>
    <lineage>
        <taxon>Bacteria</taxon>
        <taxon>Bacillati</taxon>
        <taxon>Bacillota</taxon>
        <taxon>Clostridia</taxon>
        <taxon>Lachnospirales</taxon>
        <taxon>Lachnospiraceae</taxon>
        <taxon>Lachnospiraceae incertae sedis</taxon>
        <taxon>Candidatus Limivivens</taxon>
    </lineage>
</organism>
<keyword evidence="1" id="KW-1133">Transmembrane helix</keyword>
<feature type="transmembrane region" description="Helical" evidence="1">
    <location>
        <begin position="6"/>
        <end position="30"/>
    </location>
</feature>
<feature type="transmembrane region" description="Helical" evidence="1">
    <location>
        <begin position="247"/>
        <end position="267"/>
    </location>
</feature>
<accession>A0A9D1ETL1</accession>
<sequence>MIALELFMSFSFLGYVHIEPMSLTFVYIPVMVTGCILGPKESALVGTIFGAASMWKASAYYVGVGDALFSPARSGRPLESVLLSIGSRALFGFVMGLLYGRAKKSRHPMAWILGVSTLGRTIHSFLVYVFMGFLFPESGYGIADTFADMMRWDYLLFVLIADGILLLCYLFRNSAYFTRFFERIQTVDRLNAMMANHKKKLSVMLAAVLFASFSVALYFTNRLDSVMNRHGLRLSEEVSYDMMHLQIQFLLGMISLAILTIIAILLYQKNFSYLYYEARLDGLTGLFGRQQFF</sequence>
<keyword evidence="1" id="KW-0472">Membrane</keyword>